<comment type="caution">
    <text evidence="1">The sequence shown here is derived from an EMBL/GenBank/DDBJ whole genome shotgun (WGS) entry which is preliminary data.</text>
</comment>
<protein>
    <submittedName>
        <fullName evidence="1">Unnamed protein product</fullName>
    </submittedName>
</protein>
<dbReference type="EMBL" id="BSXT01002225">
    <property type="protein sequence ID" value="GMF47862.1"/>
    <property type="molecule type" value="Genomic_DNA"/>
</dbReference>
<evidence type="ECO:0000313" key="2">
    <source>
        <dbReference type="Proteomes" id="UP001165121"/>
    </source>
</evidence>
<name>A0A9W7CXP0_9STRA</name>
<dbReference type="AlphaFoldDB" id="A0A9W7CXP0"/>
<reference evidence="1" key="1">
    <citation type="submission" date="2023-04" db="EMBL/GenBank/DDBJ databases">
        <title>Phytophthora fragariaefolia NBRC 109709.</title>
        <authorList>
            <person name="Ichikawa N."/>
            <person name="Sato H."/>
            <person name="Tonouchi N."/>
        </authorList>
    </citation>
    <scope>NUCLEOTIDE SEQUENCE</scope>
    <source>
        <strain evidence="1">NBRC 109709</strain>
    </source>
</reference>
<accession>A0A9W7CXP0</accession>
<sequence>MQMTNRRRVTEIEAVRSAPNLGYQDLLTKPSTISAIGDDATQQQRNQQLLETAFLQEQESYLRDLFNKTPPQGYLTQLSVPFAS</sequence>
<dbReference type="OrthoDB" id="111478at2759"/>
<gene>
    <name evidence="1" type="ORF">Pfra01_001823600</name>
</gene>
<dbReference type="Proteomes" id="UP001165121">
    <property type="component" value="Unassembled WGS sequence"/>
</dbReference>
<proteinExistence type="predicted"/>
<evidence type="ECO:0000313" key="1">
    <source>
        <dbReference type="EMBL" id="GMF47862.1"/>
    </source>
</evidence>
<organism evidence="1 2">
    <name type="scientific">Phytophthora fragariaefolia</name>
    <dbReference type="NCBI Taxonomy" id="1490495"/>
    <lineage>
        <taxon>Eukaryota</taxon>
        <taxon>Sar</taxon>
        <taxon>Stramenopiles</taxon>
        <taxon>Oomycota</taxon>
        <taxon>Peronosporomycetes</taxon>
        <taxon>Peronosporales</taxon>
        <taxon>Peronosporaceae</taxon>
        <taxon>Phytophthora</taxon>
    </lineage>
</organism>
<keyword evidence="2" id="KW-1185">Reference proteome</keyword>